<dbReference type="AlphaFoldDB" id="A0A507DIL4"/>
<protein>
    <submittedName>
        <fullName evidence="1">Uncharacterized protein</fullName>
    </submittedName>
</protein>
<comment type="caution">
    <text evidence="1">The sequence shown here is derived from an EMBL/GenBank/DDBJ whole genome shotgun (WGS) entry which is preliminary data.</text>
</comment>
<dbReference type="Proteomes" id="UP000320475">
    <property type="component" value="Unassembled WGS sequence"/>
</dbReference>
<dbReference type="VEuPathDB" id="FungiDB:SeMB42_g01191"/>
<reference evidence="1 2" key="1">
    <citation type="journal article" date="2019" name="Sci. Rep.">
        <title>Comparative genomics of chytrid fungi reveal insights into the obligate biotrophic and pathogenic lifestyle of Synchytrium endobioticum.</title>
        <authorList>
            <person name="van de Vossenberg B.T.L.H."/>
            <person name="Warris S."/>
            <person name="Nguyen H.D.T."/>
            <person name="van Gent-Pelzer M.P.E."/>
            <person name="Joly D.L."/>
            <person name="van de Geest H.C."/>
            <person name="Bonants P.J.M."/>
            <person name="Smith D.S."/>
            <person name="Levesque C.A."/>
            <person name="van der Lee T.A.J."/>
        </authorList>
    </citation>
    <scope>NUCLEOTIDE SEQUENCE [LARGE SCALE GENOMIC DNA]</scope>
    <source>
        <strain evidence="1 2">LEV6574</strain>
    </source>
</reference>
<evidence type="ECO:0000313" key="1">
    <source>
        <dbReference type="EMBL" id="TPX50690.1"/>
    </source>
</evidence>
<evidence type="ECO:0000313" key="2">
    <source>
        <dbReference type="Proteomes" id="UP000320475"/>
    </source>
</evidence>
<accession>A0A507DIL4</accession>
<proteinExistence type="predicted"/>
<gene>
    <name evidence="1" type="ORF">SeLEV6574_g00750</name>
</gene>
<dbReference type="EMBL" id="QEAM01000014">
    <property type="protein sequence ID" value="TPX50690.1"/>
    <property type="molecule type" value="Genomic_DNA"/>
</dbReference>
<name>A0A507DIL4_9FUNG</name>
<sequence>MARYSKAWSVLLAMIIKINNQSCVTDTQMAKYMRLEDYSSLEKLDDIVTKAVAVPEASDPIGHNEESIEGVVPAMITCTEEVMRQLWMVSFNVDMDVIRCMRLPIIVFIVMESFNHVKRAWLEPGIYTEPSASNPLNVITNLYKPIQFARNSQNVQGTTQFDDLTFTFIRGNQRLPVTMIGQVVRRVTENAEMLCVELLGDDVTRISLPWLRSKSVMDNPNMKNQGKGLATAPELYREDDEYNLDRIRNSVSRT</sequence>
<organism evidence="1 2">
    <name type="scientific">Synchytrium endobioticum</name>
    <dbReference type="NCBI Taxonomy" id="286115"/>
    <lineage>
        <taxon>Eukaryota</taxon>
        <taxon>Fungi</taxon>
        <taxon>Fungi incertae sedis</taxon>
        <taxon>Chytridiomycota</taxon>
        <taxon>Chytridiomycota incertae sedis</taxon>
        <taxon>Chytridiomycetes</taxon>
        <taxon>Synchytriales</taxon>
        <taxon>Synchytriaceae</taxon>
        <taxon>Synchytrium</taxon>
    </lineage>
</organism>